<dbReference type="PROSITE" id="PS50850">
    <property type="entry name" value="MFS"/>
    <property type="match status" value="1"/>
</dbReference>
<accession>A0ABR9A4R9</accession>
<evidence type="ECO:0000256" key="3">
    <source>
        <dbReference type="ARBA" id="ARBA00023136"/>
    </source>
</evidence>
<dbReference type="CDD" id="cd17324">
    <property type="entry name" value="MFS_NepI_like"/>
    <property type="match status" value="1"/>
</dbReference>
<evidence type="ECO:0000256" key="4">
    <source>
        <dbReference type="SAM" id="Phobius"/>
    </source>
</evidence>
<keyword evidence="3 4" id="KW-0472">Membrane</keyword>
<dbReference type="InterPro" id="IPR011701">
    <property type="entry name" value="MFS"/>
</dbReference>
<feature type="domain" description="Major facilitator superfamily (MFS) profile" evidence="5">
    <location>
        <begin position="20"/>
        <end position="406"/>
    </location>
</feature>
<feature type="transmembrane region" description="Helical" evidence="4">
    <location>
        <begin position="150"/>
        <end position="168"/>
    </location>
</feature>
<proteinExistence type="predicted"/>
<dbReference type="PANTHER" id="PTHR42910">
    <property type="entry name" value="TRANSPORTER SCO4007-RELATED"/>
    <property type="match status" value="1"/>
</dbReference>
<evidence type="ECO:0000256" key="2">
    <source>
        <dbReference type="ARBA" id="ARBA00022989"/>
    </source>
</evidence>
<evidence type="ECO:0000313" key="7">
    <source>
        <dbReference type="Proteomes" id="UP000625247"/>
    </source>
</evidence>
<dbReference type="RefSeq" id="WP_191943316.1">
    <property type="nucleotide sequence ID" value="NZ_JACYNP010000002.1"/>
</dbReference>
<organism evidence="6 7">
    <name type="scientific">Pseudomonas lutea</name>
    <dbReference type="NCBI Taxonomy" id="243924"/>
    <lineage>
        <taxon>Bacteria</taxon>
        <taxon>Pseudomonadati</taxon>
        <taxon>Pseudomonadota</taxon>
        <taxon>Gammaproteobacteria</taxon>
        <taxon>Pseudomonadales</taxon>
        <taxon>Pseudomonadaceae</taxon>
        <taxon>Pseudomonas</taxon>
    </lineage>
</organism>
<dbReference type="EMBL" id="JACYNP010000002">
    <property type="protein sequence ID" value="MBD8120605.1"/>
    <property type="molecule type" value="Genomic_DNA"/>
</dbReference>
<name>A0ABR9A4R9_9PSED</name>
<dbReference type="Proteomes" id="UP000625247">
    <property type="component" value="Unassembled WGS sequence"/>
</dbReference>
<dbReference type="Pfam" id="PF07690">
    <property type="entry name" value="MFS_1"/>
    <property type="match status" value="1"/>
</dbReference>
<keyword evidence="2 4" id="KW-1133">Transmembrane helix</keyword>
<reference evidence="6 7" key="1">
    <citation type="journal article" date="2020" name="FEMS Microbiol. Ecol.">
        <title>Temporal dynamics of bacterial communities during seed development and maturation.</title>
        <authorList>
            <person name="Chesneau G."/>
            <person name="Torres-Cortes G."/>
            <person name="Briand M."/>
            <person name="Darrasse A."/>
            <person name="Preveaux A."/>
            <person name="Marais C."/>
            <person name="Jacques M.A."/>
            <person name="Shade A."/>
            <person name="Barret M."/>
        </authorList>
    </citation>
    <scope>NUCLEOTIDE SEQUENCE [LARGE SCALE GENOMIC DNA]</scope>
    <source>
        <strain evidence="6 7">CFBP13723</strain>
    </source>
</reference>
<feature type="transmembrane region" description="Helical" evidence="4">
    <location>
        <begin position="317"/>
        <end position="342"/>
    </location>
</feature>
<feature type="transmembrane region" description="Helical" evidence="4">
    <location>
        <begin position="117"/>
        <end position="138"/>
    </location>
</feature>
<evidence type="ECO:0000259" key="5">
    <source>
        <dbReference type="PROSITE" id="PS50850"/>
    </source>
</evidence>
<dbReference type="SUPFAM" id="SSF103473">
    <property type="entry name" value="MFS general substrate transporter"/>
    <property type="match status" value="1"/>
</dbReference>
<feature type="transmembrane region" description="Helical" evidence="4">
    <location>
        <begin position="26"/>
        <end position="46"/>
    </location>
</feature>
<protein>
    <submittedName>
        <fullName evidence="6">MFS transporter</fullName>
    </submittedName>
</protein>
<feature type="transmembrane region" description="Helical" evidence="4">
    <location>
        <begin position="380"/>
        <end position="401"/>
    </location>
</feature>
<keyword evidence="1 4" id="KW-0812">Transmembrane</keyword>
<feature type="transmembrane region" description="Helical" evidence="4">
    <location>
        <begin position="93"/>
        <end position="111"/>
    </location>
</feature>
<sequence>MNTSTLSTLSITPGAAQSPAPALTRAMVLLFAFCCGAIVANIYYAQPIVELIAPDLGLSAQSASLIVSLTQIGYALGLLFLVPLADLVENRRLMIATAIVATASLAGAATMEHANGFLLVSLLLGFSSVSVQMLIPLAAHLAPEASRGKVVGNIMSGLLLGILLARPVSSVVADHFGWRAVFMLAALVMLAIVALLAMTIPQRKPQHQATYRQLLKSLVTLMAHHAVLRQRALYQGLLFAAFSLFWTTVPVELARHHGLSQTQIAVFALVGAIGAIAAPIAGRLADAGFTRRASLLSMVLAPFALVLGLTAPGYSVIGLAITGVLLDFAVQMNMVLGQRAVYALDPASRGRLNALYMTSIFVGGAIGSAVASSVFEVYGWPGVVLVGSALPLLALGMFVLYGQRAAHHG</sequence>
<keyword evidence="7" id="KW-1185">Reference proteome</keyword>
<dbReference type="InterPro" id="IPR020846">
    <property type="entry name" value="MFS_dom"/>
</dbReference>
<evidence type="ECO:0000313" key="6">
    <source>
        <dbReference type="EMBL" id="MBD8120605.1"/>
    </source>
</evidence>
<comment type="caution">
    <text evidence="6">The sequence shown here is derived from an EMBL/GenBank/DDBJ whole genome shotgun (WGS) entry which is preliminary data.</text>
</comment>
<feature type="transmembrane region" description="Helical" evidence="4">
    <location>
        <begin position="354"/>
        <end position="374"/>
    </location>
</feature>
<feature type="transmembrane region" description="Helical" evidence="4">
    <location>
        <begin position="232"/>
        <end position="251"/>
    </location>
</feature>
<evidence type="ECO:0000256" key="1">
    <source>
        <dbReference type="ARBA" id="ARBA00022692"/>
    </source>
</evidence>
<feature type="transmembrane region" description="Helical" evidence="4">
    <location>
        <begin position="263"/>
        <end position="281"/>
    </location>
</feature>
<feature type="transmembrane region" description="Helical" evidence="4">
    <location>
        <begin position="293"/>
        <end position="311"/>
    </location>
</feature>
<gene>
    <name evidence="6" type="ORF">IFT62_05230</name>
</gene>
<feature type="transmembrane region" description="Helical" evidence="4">
    <location>
        <begin position="58"/>
        <end position="81"/>
    </location>
</feature>
<feature type="transmembrane region" description="Helical" evidence="4">
    <location>
        <begin position="180"/>
        <end position="200"/>
    </location>
</feature>
<dbReference type="PANTHER" id="PTHR42910:SF1">
    <property type="entry name" value="MAJOR FACILITATOR SUPERFAMILY (MFS) PROFILE DOMAIN-CONTAINING PROTEIN"/>
    <property type="match status" value="1"/>
</dbReference>
<dbReference type="InterPro" id="IPR036259">
    <property type="entry name" value="MFS_trans_sf"/>
</dbReference>
<dbReference type="Gene3D" id="1.20.1250.20">
    <property type="entry name" value="MFS general substrate transporter like domains"/>
    <property type="match status" value="1"/>
</dbReference>